<keyword evidence="2" id="KW-0472">Membrane</keyword>
<comment type="caution">
    <text evidence="3">The sequence shown here is derived from an EMBL/GenBank/DDBJ whole genome shotgun (WGS) entry which is preliminary data.</text>
</comment>
<gene>
    <name evidence="3" type="ORF">A3A63_00725</name>
</gene>
<evidence type="ECO:0000256" key="2">
    <source>
        <dbReference type="SAM" id="Phobius"/>
    </source>
</evidence>
<evidence type="ECO:0000313" key="4">
    <source>
        <dbReference type="Proteomes" id="UP000176450"/>
    </source>
</evidence>
<feature type="region of interest" description="Disordered" evidence="1">
    <location>
        <begin position="32"/>
        <end position="52"/>
    </location>
</feature>
<accession>A0A1F6B336</accession>
<evidence type="ECO:0000256" key="1">
    <source>
        <dbReference type="SAM" id="MobiDB-lite"/>
    </source>
</evidence>
<name>A0A1F6B336_9BACT</name>
<dbReference type="Proteomes" id="UP000176450">
    <property type="component" value="Unassembled WGS sequence"/>
</dbReference>
<organism evidence="3 4">
    <name type="scientific">Candidatus Gottesmanbacteria bacterium RIFCSPLOWO2_01_FULL_46_9</name>
    <dbReference type="NCBI Taxonomy" id="1798394"/>
    <lineage>
        <taxon>Bacteria</taxon>
        <taxon>Candidatus Gottesmaniibacteriota</taxon>
    </lineage>
</organism>
<sequence length="103" mass="10716">MKKAPMIILIPAAAVMLVVVAAMLIKMFGTPPDKKASESAGYPNAVENSAAGKPTNFLGSLFGMEKPTPTPNTAVDLSNELKNTVDDGGRADLDAIQKDSDAL</sequence>
<reference evidence="3 4" key="1">
    <citation type="journal article" date="2016" name="Nat. Commun.">
        <title>Thousands of microbial genomes shed light on interconnected biogeochemical processes in an aquifer system.</title>
        <authorList>
            <person name="Anantharaman K."/>
            <person name="Brown C.T."/>
            <person name="Hug L.A."/>
            <person name="Sharon I."/>
            <person name="Castelle C.J."/>
            <person name="Probst A.J."/>
            <person name="Thomas B.C."/>
            <person name="Singh A."/>
            <person name="Wilkins M.J."/>
            <person name="Karaoz U."/>
            <person name="Brodie E.L."/>
            <person name="Williams K.H."/>
            <person name="Hubbard S.S."/>
            <person name="Banfield J.F."/>
        </authorList>
    </citation>
    <scope>NUCLEOTIDE SEQUENCE [LARGE SCALE GENOMIC DNA]</scope>
</reference>
<feature type="transmembrane region" description="Helical" evidence="2">
    <location>
        <begin position="6"/>
        <end position="25"/>
    </location>
</feature>
<keyword evidence="2" id="KW-1133">Transmembrane helix</keyword>
<dbReference type="AlphaFoldDB" id="A0A1F6B336"/>
<dbReference type="EMBL" id="MFJX01000014">
    <property type="protein sequence ID" value="OGG31339.1"/>
    <property type="molecule type" value="Genomic_DNA"/>
</dbReference>
<evidence type="ECO:0000313" key="3">
    <source>
        <dbReference type="EMBL" id="OGG31339.1"/>
    </source>
</evidence>
<proteinExistence type="predicted"/>
<keyword evidence="2" id="KW-0812">Transmembrane</keyword>
<protein>
    <submittedName>
        <fullName evidence="3">Uncharacterized protein</fullName>
    </submittedName>
</protein>